<proteinExistence type="predicted"/>
<evidence type="ECO:0000313" key="3">
    <source>
        <dbReference type="EMBL" id="CUN16424.1"/>
    </source>
</evidence>
<dbReference type="Pfam" id="PF02368">
    <property type="entry name" value="Big_2"/>
    <property type="match status" value="1"/>
</dbReference>
<feature type="compositionally biased region" description="Polar residues" evidence="1">
    <location>
        <begin position="725"/>
        <end position="734"/>
    </location>
</feature>
<accession>A0A173UNM6</accession>
<name>A0A173UNM6_ANAHA</name>
<dbReference type="Gene3D" id="2.60.40.1080">
    <property type="match status" value="1"/>
</dbReference>
<dbReference type="InterPro" id="IPR014044">
    <property type="entry name" value="CAP_dom"/>
</dbReference>
<dbReference type="Gene3D" id="3.40.33.10">
    <property type="entry name" value="CAP"/>
    <property type="match status" value="1"/>
</dbReference>
<gene>
    <name evidence="3" type="ORF">ERS852571_02920</name>
</gene>
<dbReference type="InterPro" id="IPR008964">
    <property type="entry name" value="Invasin/intimin_cell_adhesion"/>
</dbReference>
<evidence type="ECO:0000313" key="4">
    <source>
        <dbReference type="Proteomes" id="UP000095553"/>
    </source>
</evidence>
<feature type="region of interest" description="Disordered" evidence="1">
    <location>
        <begin position="693"/>
        <end position="751"/>
    </location>
</feature>
<dbReference type="AlphaFoldDB" id="A0A173UNM6"/>
<dbReference type="Proteomes" id="UP000095553">
    <property type="component" value="Unassembled WGS sequence"/>
</dbReference>
<evidence type="ECO:0000259" key="2">
    <source>
        <dbReference type="SMART" id="SM00635"/>
    </source>
</evidence>
<feature type="domain" description="BIG2" evidence="2">
    <location>
        <begin position="607"/>
        <end position="684"/>
    </location>
</feature>
<dbReference type="SUPFAM" id="SSF49373">
    <property type="entry name" value="Invasin/intimin cell-adhesion fragments"/>
    <property type="match status" value="1"/>
</dbReference>
<dbReference type="SMART" id="SM00635">
    <property type="entry name" value="BID_2"/>
    <property type="match status" value="1"/>
</dbReference>
<feature type="compositionally biased region" description="Basic and acidic residues" evidence="1">
    <location>
        <begin position="697"/>
        <end position="710"/>
    </location>
</feature>
<sequence>MIKDKKNMKKRWKRIISNMIAIALVIISSIPTISIPVKAEASVDGKLITVGGKTVTKNMKIDDVKKMFGEPKLTTPSYWDGYAYTFYGKDYSDYLYLETDSDGKIVCYGSVSPGFETNKYSYGEKVNPYARAGCEAKDDDGKLYAVIYYTKLHLDAYKRFTENLTENNRNLCKHAVEMWNAISYLYGYKTATYFDEKLFNIGAQLADNHSDLYDYCKSTNQSSCYQLMTGRKATFLEYFYPNPLEFAENARNYECPKGNAIGFMYYPAGEENDDYWIMEGFVNKELLADWKSVAYTEREKELLENSRKYYTNSVNTVNSMKSYYEIKPSYDSIKNIEGGKLSKEVAKGAVDYLNAIRVGAGLNPLEYSEQLSMDAQCKSTYTVYLAKNNIKNSSPHNPPKVEGLSDEYYSKCQSGNGENLYSCGIISTSIIDSISSALDDSQGTGQYYNRGHRYNLLNPEWKYIGVGNTLQQACHKLSGTQSSNVDVVAWPPKGITISESGFSPSGMWTCQFYNKLKPTTDTTITIECLNSNKKWKIDPNNLLENQHYNYKRSGDLISYSDDSIVFKIGGVYQITYDHLTDANGNETSYSYRTVYEKAYIGSEEEKVPQSIKLDKTSEKVLLGTTSKLIAKISPDNIKNKRIYFASNNKEVATVNECGEITAHSLGTADITATSENGNITATCKIIVVKTLDQTDDQPEKEPTKEPEKEPTGAITNGNVNNSNNKSDLSQGHKTNNSKKENITISKAKIKSAKKKKSSKSLTIILSKAVPKVTGYQIKIYSSKKKAKKNKGAIWTKVVQTNSKKIVIKNKKLKNKKTLYIRIRAYKRINRKNKYSTWSEIKKVIVN</sequence>
<organism evidence="3 4">
    <name type="scientific">Anaerostipes hadrus</name>
    <dbReference type="NCBI Taxonomy" id="649756"/>
    <lineage>
        <taxon>Bacteria</taxon>
        <taxon>Bacillati</taxon>
        <taxon>Bacillota</taxon>
        <taxon>Clostridia</taxon>
        <taxon>Lachnospirales</taxon>
        <taxon>Lachnospiraceae</taxon>
        <taxon>Anaerostipes</taxon>
    </lineage>
</organism>
<dbReference type="InterPro" id="IPR003343">
    <property type="entry name" value="Big_2"/>
</dbReference>
<dbReference type="EMBL" id="CYXY01000025">
    <property type="protein sequence ID" value="CUN16424.1"/>
    <property type="molecule type" value="Genomic_DNA"/>
</dbReference>
<reference evidence="3 4" key="1">
    <citation type="submission" date="2015-09" db="EMBL/GenBank/DDBJ databases">
        <authorList>
            <consortium name="Pathogen Informatics"/>
        </authorList>
    </citation>
    <scope>NUCLEOTIDE SEQUENCE [LARGE SCALE GENOMIC DNA]</scope>
    <source>
        <strain evidence="3 4">2789STDY5834959</strain>
    </source>
</reference>
<dbReference type="SUPFAM" id="SSF55797">
    <property type="entry name" value="PR-1-like"/>
    <property type="match status" value="1"/>
</dbReference>
<dbReference type="InterPro" id="IPR035940">
    <property type="entry name" value="CAP_sf"/>
</dbReference>
<evidence type="ECO:0000256" key="1">
    <source>
        <dbReference type="SAM" id="MobiDB-lite"/>
    </source>
</evidence>
<protein>
    <submittedName>
        <fullName evidence="3">Bacterial Ig-like domain (Group 2)</fullName>
    </submittedName>
</protein>
<dbReference type="Pfam" id="PF00188">
    <property type="entry name" value="CAP"/>
    <property type="match status" value="1"/>
</dbReference>